<evidence type="ECO:0000256" key="7">
    <source>
        <dbReference type="ARBA" id="ARBA00022723"/>
    </source>
</evidence>
<evidence type="ECO:0000256" key="3">
    <source>
        <dbReference type="ARBA" id="ARBA00005179"/>
    </source>
</evidence>
<evidence type="ECO:0000256" key="13">
    <source>
        <dbReference type="ARBA" id="ARBA00023180"/>
    </source>
</evidence>
<keyword evidence="9 15" id="KW-0560">Oxidoreductase</keyword>
<sequence>MFELPSFTVTISLLSLLVFLLYSLSLLSKRTNASYPPSPTPKPIIGNALDIPFKGKPWLQYMEWSKRLHSDIVHMSAVNIHIVVLHTMEDVTALLEKRSAIYSDRPVFPVATILGLDFVTPTVPYNDRWKCHRTIHQETLKKDRVPFYRPLVAKKVHLFLGELLKDPSSFSEQCKWLAASFTLDLTYGYQVDPDQKNDRFMQAADLAVRTGGELSLPGATMLNIIPSLCRIPPWVPGAFTQRLAARIKQTMIQYKTELFMYTKNNMATGASSDCILAELLQRRTEEDDGLYNDRTLMDVSATLYIAGVDTLHSVQTTVILAMALHPECQKKAQMEIDRVVGSDKLPTYEDRPSLLYIEALCREVQRWRPTFPLGVPHSAIKDDTYKGFYIPKGTFVMPNVWAITRDEAKYHDPELFMPERFFNADGTLNQDTVGYVFGFGRRICVGRHIADSVLWLMVACMLATFDISKAKDDDGHEIDIDPDAFADSLITHPLPFKCSILPRSRKAEVLVRNAAKNVHMT</sequence>
<name>A0A0C2WY63_AMAMK</name>
<dbReference type="PANTHER" id="PTHR46300">
    <property type="entry name" value="P450, PUTATIVE (EUROFUNG)-RELATED-RELATED"/>
    <property type="match status" value="1"/>
</dbReference>
<dbReference type="Proteomes" id="UP000054549">
    <property type="component" value="Unassembled WGS sequence"/>
</dbReference>
<proteinExistence type="inferred from homology"/>
<keyword evidence="8" id="KW-1133">Transmembrane helix</keyword>
<evidence type="ECO:0000256" key="14">
    <source>
        <dbReference type="PIRSR" id="PIRSR602401-1"/>
    </source>
</evidence>
<keyword evidence="11 15" id="KW-0503">Monooxygenase</keyword>
<dbReference type="InterPro" id="IPR002401">
    <property type="entry name" value="Cyt_P450_E_grp-I"/>
</dbReference>
<dbReference type="CDD" id="cd11065">
    <property type="entry name" value="CYP64-like"/>
    <property type="match status" value="1"/>
</dbReference>
<keyword evidence="6" id="KW-0812">Transmembrane</keyword>
<keyword evidence="17" id="KW-1185">Reference proteome</keyword>
<evidence type="ECO:0000256" key="2">
    <source>
        <dbReference type="ARBA" id="ARBA00004167"/>
    </source>
</evidence>
<dbReference type="STRING" id="946122.A0A0C2WY63"/>
<dbReference type="GO" id="GO:0016705">
    <property type="term" value="F:oxidoreductase activity, acting on paired donors, with incorporation or reduction of molecular oxygen"/>
    <property type="evidence" value="ECO:0007669"/>
    <property type="project" value="InterPro"/>
</dbReference>
<dbReference type="OrthoDB" id="2789670at2759"/>
<evidence type="ECO:0008006" key="18">
    <source>
        <dbReference type="Google" id="ProtNLM"/>
    </source>
</evidence>
<comment type="cofactor">
    <cofactor evidence="1 14">
        <name>heme</name>
        <dbReference type="ChEBI" id="CHEBI:30413"/>
    </cofactor>
</comment>
<evidence type="ECO:0000256" key="10">
    <source>
        <dbReference type="ARBA" id="ARBA00023004"/>
    </source>
</evidence>
<evidence type="ECO:0000256" key="4">
    <source>
        <dbReference type="ARBA" id="ARBA00010617"/>
    </source>
</evidence>
<protein>
    <recommendedName>
        <fullName evidence="18">Cytochrome P450</fullName>
    </recommendedName>
</protein>
<dbReference type="InterPro" id="IPR050364">
    <property type="entry name" value="Cytochrome_P450_fung"/>
</dbReference>
<comment type="similarity">
    <text evidence="4 15">Belongs to the cytochrome P450 family.</text>
</comment>
<keyword evidence="7 14" id="KW-0479">Metal-binding</keyword>
<dbReference type="PANTHER" id="PTHR46300:SF2">
    <property type="entry name" value="CYTOCHROME P450 MONOOXYGENASE ALNH-RELATED"/>
    <property type="match status" value="1"/>
</dbReference>
<dbReference type="GO" id="GO:0005506">
    <property type="term" value="F:iron ion binding"/>
    <property type="evidence" value="ECO:0007669"/>
    <property type="project" value="InterPro"/>
</dbReference>
<dbReference type="Pfam" id="PF00067">
    <property type="entry name" value="p450"/>
    <property type="match status" value="1"/>
</dbReference>
<evidence type="ECO:0000256" key="1">
    <source>
        <dbReference type="ARBA" id="ARBA00001971"/>
    </source>
</evidence>
<organism evidence="16 17">
    <name type="scientific">Amanita muscaria (strain Koide BX008)</name>
    <dbReference type="NCBI Taxonomy" id="946122"/>
    <lineage>
        <taxon>Eukaryota</taxon>
        <taxon>Fungi</taxon>
        <taxon>Dikarya</taxon>
        <taxon>Basidiomycota</taxon>
        <taxon>Agaricomycotina</taxon>
        <taxon>Agaricomycetes</taxon>
        <taxon>Agaricomycetidae</taxon>
        <taxon>Agaricales</taxon>
        <taxon>Pluteineae</taxon>
        <taxon>Amanitaceae</taxon>
        <taxon>Amanita</taxon>
    </lineage>
</organism>
<dbReference type="SUPFAM" id="SSF48264">
    <property type="entry name" value="Cytochrome P450"/>
    <property type="match status" value="1"/>
</dbReference>
<dbReference type="EMBL" id="KN818234">
    <property type="protein sequence ID" value="KIL66757.1"/>
    <property type="molecule type" value="Genomic_DNA"/>
</dbReference>
<comment type="subcellular location">
    <subcellularLocation>
        <location evidence="2">Membrane</location>
        <topology evidence="2">Single-pass membrane protein</topology>
    </subcellularLocation>
</comment>
<keyword evidence="13" id="KW-0325">Glycoprotein</keyword>
<evidence type="ECO:0000256" key="12">
    <source>
        <dbReference type="ARBA" id="ARBA00023136"/>
    </source>
</evidence>
<gene>
    <name evidence="16" type="ORF">M378DRAFT_347894</name>
</gene>
<dbReference type="Gene3D" id="1.10.630.10">
    <property type="entry name" value="Cytochrome P450"/>
    <property type="match status" value="1"/>
</dbReference>
<evidence type="ECO:0000256" key="8">
    <source>
        <dbReference type="ARBA" id="ARBA00022989"/>
    </source>
</evidence>
<dbReference type="GO" id="GO:0020037">
    <property type="term" value="F:heme binding"/>
    <property type="evidence" value="ECO:0007669"/>
    <property type="project" value="InterPro"/>
</dbReference>
<evidence type="ECO:0000256" key="6">
    <source>
        <dbReference type="ARBA" id="ARBA00022692"/>
    </source>
</evidence>
<keyword evidence="10 14" id="KW-0408">Iron</keyword>
<keyword evidence="5 14" id="KW-0349">Heme</keyword>
<dbReference type="AlphaFoldDB" id="A0A0C2WY63"/>
<evidence type="ECO:0000256" key="11">
    <source>
        <dbReference type="ARBA" id="ARBA00023033"/>
    </source>
</evidence>
<dbReference type="GO" id="GO:0004497">
    <property type="term" value="F:monooxygenase activity"/>
    <property type="evidence" value="ECO:0007669"/>
    <property type="project" value="UniProtKB-KW"/>
</dbReference>
<dbReference type="GO" id="GO:0016020">
    <property type="term" value="C:membrane"/>
    <property type="evidence" value="ECO:0007669"/>
    <property type="project" value="UniProtKB-SubCell"/>
</dbReference>
<dbReference type="HOGENOM" id="CLU_001570_2_3_1"/>
<dbReference type="PRINTS" id="PR00463">
    <property type="entry name" value="EP450I"/>
</dbReference>
<evidence type="ECO:0000313" key="16">
    <source>
        <dbReference type="EMBL" id="KIL66757.1"/>
    </source>
</evidence>
<feature type="binding site" description="axial binding residue" evidence="14">
    <location>
        <position position="444"/>
    </location>
    <ligand>
        <name>heme</name>
        <dbReference type="ChEBI" id="CHEBI:30413"/>
    </ligand>
    <ligandPart>
        <name>Fe</name>
        <dbReference type="ChEBI" id="CHEBI:18248"/>
    </ligandPart>
</feature>
<dbReference type="InParanoid" id="A0A0C2WY63"/>
<comment type="pathway">
    <text evidence="3">Secondary metabolite biosynthesis.</text>
</comment>
<dbReference type="PROSITE" id="PS00086">
    <property type="entry name" value="CYTOCHROME_P450"/>
    <property type="match status" value="1"/>
</dbReference>
<dbReference type="InterPro" id="IPR036396">
    <property type="entry name" value="Cyt_P450_sf"/>
</dbReference>
<dbReference type="InterPro" id="IPR001128">
    <property type="entry name" value="Cyt_P450"/>
</dbReference>
<accession>A0A0C2WY63</accession>
<dbReference type="InterPro" id="IPR017972">
    <property type="entry name" value="Cyt_P450_CS"/>
</dbReference>
<reference evidence="16 17" key="1">
    <citation type="submission" date="2014-04" db="EMBL/GenBank/DDBJ databases">
        <title>Evolutionary Origins and Diversification of the Mycorrhizal Mutualists.</title>
        <authorList>
            <consortium name="DOE Joint Genome Institute"/>
            <consortium name="Mycorrhizal Genomics Consortium"/>
            <person name="Kohler A."/>
            <person name="Kuo A."/>
            <person name="Nagy L.G."/>
            <person name="Floudas D."/>
            <person name="Copeland A."/>
            <person name="Barry K.W."/>
            <person name="Cichocki N."/>
            <person name="Veneault-Fourrey C."/>
            <person name="LaButti K."/>
            <person name="Lindquist E.A."/>
            <person name="Lipzen A."/>
            <person name="Lundell T."/>
            <person name="Morin E."/>
            <person name="Murat C."/>
            <person name="Riley R."/>
            <person name="Ohm R."/>
            <person name="Sun H."/>
            <person name="Tunlid A."/>
            <person name="Henrissat B."/>
            <person name="Grigoriev I.V."/>
            <person name="Hibbett D.S."/>
            <person name="Martin F."/>
        </authorList>
    </citation>
    <scope>NUCLEOTIDE SEQUENCE [LARGE SCALE GENOMIC DNA]</scope>
    <source>
        <strain evidence="16 17">Koide BX008</strain>
    </source>
</reference>
<evidence type="ECO:0000256" key="9">
    <source>
        <dbReference type="ARBA" id="ARBA00023002"/>
    </source>
</evidence>
<keyword evidence="12" id="KW-0472">Membrane</keyword>
<evidence type="ECO:0000256" key="15">
    <source>
        <dbReference type="RuleBase" id="RU000461"/>
    </source>
</evidence>
<evidence type="ECO:0000313" key="17">
    <source>
        <dbReference type="Proteomes" id="UP000054549"/>
    </source>
</evidence>
<evidence type="ECO:0000256" key="5">
    <source>
        <dbReference type="ARBA" id="ARBA00022617"/>
    </source>
</evidence>